<evidence type="ECO:0000259" key="1">
    <source>
        <dbReference type="PROSITE" id="PS50878"/>
    </source>
</evidence>
<evidence type="ECO:0000313" key="2">
    <source>
        <dbReference type="EMBL" id="KAA0040708.1"/>
    </source>
</evidence>
<evidence type="ECO:0000313" key="3">
    <source>
        <dbReference type="EMBL" id="TYK14277.1"/>
    </source>
</evidence>
<dbReference type="PROSITE" id="PS50878">
    <property type="entry name" value="RT_POL"/>
    <property type="match status" value="1"/>
</dbReference>
<dbReference type="SUPFAM" id="SSF56672">
    <property type="entry name" value="DNA/RNA polymerases"/>
    <property type="match status" value="1"/>
</dbReference>
<dbReference type="InterPro" id="IPR000477">
    <property type="entry name" value="RT_dom"/>
</dbReference>
<dbReference type="PANTHER" id="PTHR31635">
    <property type="entry name" value="REVERSE TRANSCRIPTASE DOMAIN-CONTAINING PROTEIN-RELATED"/>
    <property type="match status" value="1"/>
</dbReference>
<gene>
    <name evidence="3" type="ORF">E5676_scaffold4170G00100</name>
    <name evidence="2" type="ORF">E6C27_scaffold529G00270</name>
</gene>
<dbReference type="STRING" id="1194695.A0A5D3CQS9"/>
<dbReference type="Pfam" id="PF00078">
    <property type="entry name" value="RVT_1"/>
    <property type="match status" value="1"/>
</dbReference>
<dbReference type="Proteomes" id="UP000321393">
    <property type="component" value="Unassembled WGS sequence"/>
</dbReference>
<dbReference type="InterPro" id="IPR043502">
    <property type="entry name" value="DNA/RNA_pol_sf"/>
</dbReference>
<dbReference type="OrthoDB" id="1932527at2759"/>
<name>A0A5D3CQS9_CUCMM</name>
<dbReference type="Proteomes" id="UP000321947">
    <property type="component" value="Unassembled WGS sequence"/>
</dbReference>
<reference evidence="4 5" key="1">
    <citation type="submission" date="2019-08" db="EMBL/GenBank/DDBJ databases">
        <title>Draft genome sequences of two oriental melons (Cucumis melo L. var makuwa).</title>
        <authorList>
            <person name="Kwon S.-Y."/>
        </authorList>
    </citation>
    <scope>NUCLEOTIDE SEQUENCE [LARGE SCALE GENOMIC DNA]</scope>
    <source>
        <strain evidence="5">cv. Chang Bougi</strain>
        <strain evidence="4">cv. SW 3</strain>
        <tissue evidence="3">Leaf</tissue>
    </source>
</reference>
<protein>
    <submittedName>
        <fullName evidence="3">LINE-1 retrotransposable element ORF2 protein</fullName>
    </submittedName>
</protein>
<evidence type="ECO:0000313" key="5">
    <source>
        <dbReference type="Proteomes" id="UP000321947"/>
    </source>
</evidence>
<dbReference type="EMBL" id="SSTE01017161">
    <property type="protein sequence ID" value="KAA0040708.1"/>
    <property type="molecule type" value="Genomic_DNA"/>
</dbReference>
<dbReference type="PANTHER" id="PTHR31635:SF196">
    <property type="entry name" value="REVERSE TRANSCRIPTASE DOMAIN-CONTAINING PROTEIN-RELATED"/>
    <property type="match status" value="1"/>
</dbReference>
<dbReference type="AlphaFoldDB" id="A0A5D3CQS9"/>
<feature type="domain" description="Reverse transcriptase" evidence="1">
    <location>
        <begin position="6"/>
        <end position="283"/>
    </location>
</feature>
<evidence type="ECO:0000313" key="4">
    <source>
        <dbReference type="Proteomes" id="UP000321393"/>
    </source>
</evidence>
<comment type="caution">
    <text evidence="3">The sequence shown here is derived from an EMBL/GenBank/DDBJ whole genome shotgun (WGS) entry which is preliminary data.</text>
</comment>
<accession>A0A5D3CQS9</accession>
<dbReference type="EMBL" id="SSTD01009372">
    <property type="protein sequence ID" value="TYK14277.1"/>
    <property type="molecule type" value="Genomic_DNA"/>
</dbReference>
<dbReference type="CDD" id="cd01650">
    <property type="entry name" value="RT_nLTR_like"/>
    <property type="match status" value="1"/>
</dbReference>
<organism evidence="3 5">
    <name type="scientific">Cucumis melo var. makuwa</name>
    <name type="common">Oriental melon</name>
    <dbReference type="NCBI Taxonomy" id="1194695"/>
    <lineage>
        <taxon>Eukaryota</taxon>
        <taxon>Viridiplantae</taxon>
        <taxon>Streptophyta</taxon>
        <taxon>Embryophyta</taxon>
        <taxon>Tracheophyta</taxon>
        <taxon>Spermatophyta</taxon>
        <taxon>Magnoliopsida</taxon>
        <taxon>eudicotyledons</taxon>
        <taxon>Gunneridae</taxon>
        <taxon>Pentapetalae</taxon>
        <taxon>rosids</taxon>
        <taxon>fabids</taxon>
        <taxon>Cucurbitales</taxon>
        <taxon>Cucurbitaceae</taxon>
        <taxon>Benincaseae</taxon>
        <taxon>Cucumis</taxon>
    </lineage>
</organism>
<sequence>MDIFKEFHEKGVVNKNKNNTFIALISKRKDYSKPKDFRPISLSTFIYKIITKTLANRLRPTLASTVSENQLAFVHGYQITHAILMSNEEIDFWKANKTKEFVLKLDIEKAFDKPNWNFIQYILEKKNFPITWRNWIKGCITNVNYSVIINVKPQGRTKANRGLRQGDPIFPFLFVIAMDYPSRLLIHLESIGSIRGAFFNNSYSLSHILFSDDILLFVEDNDCYIKNLLMAIKLFKKALGLNVDLTKSIICPINASQIRTKEVTQGWNIPCQDLSLSCLGVTLGDNPNSKSFWSNIEIKIQKKAQQLEILPHLQRG</sequence>
<proteinExistence type="predicted"/>